<dbReference type="PANTHER" id="PTHR24301">
    <property type="entry name" value="THROMBOXANE-A SYNTHASE"/>
    <property type="match status" value="1"/>
</dbReference>
<dbReference type="GO" id="GO:0005506">
    <property type="term" value="F:iron ion binding"/>
    <property type="evidence" value="ECO:0007669"/>
    <property type="project" value="InterPro"/>
</dbReference>
<dbReference type="PANTHER" id="PTHR24301:SF13">
    <property type="entry name" value="CYTOCHROME P450"/>
    <property type="match status" value="1"/>
</dbReference>
<keyword evidence="4" id="KW-0560">Oxidoreductase</keyword>
<dbReference type="GO" id="GO:0004497">
    <property type="term" value="F:monooxygenase activity"/>
    <property type="evidence" value="ECO:0007669"/>
    <property type="project" value="UniProtKB-KW"/>
</dbReference>
<name>A0AAD8QKZ1_LOLMU</name>
<gene>
    <name evidence="6" type="ORF">QYE76_028030</name>
</gene>
<dbReference type="InterPro" id="IPR001128">
    <property type="entry name" value="Cyt_P450"/>
</dbReference>
<comment type="similarity">
    <text evidence="4">Belongs to the cytochrome P450 family.</text>
</comment>
<dbReference type="GO" id="GO:0020037">
    <property type="term" value="F:heme binding"/>
    <property type="evidence" value="ECO:0007669"/>
    <property type="project" value="InterPro"/>
</dbReference>
<dbReference type="AlphaFoldDB" id="A0AAD8QKZ1"/>
<keyword evidence="3 4" id="KW-0408">Iron</keyword>
<comment type="caution">
    <text evidence="6">The sequence shown here is derived from an EMBL/GenBank/DDBJ whole genome shotgun (WGS) entry which is preliminary data.</text>
</comment>
<dbReference type="PRINTS" id="PR00463">
    <property type="entry name" value="EP450I"/>
</dbReference>
<evidence type="ECO:0000256" key="1">
    <source>
        <dbReference type="ARBA" id="ARBA00022692"/>
    </source>
</evidence>
<keyword evidence="3 4" id="KW-0349">Heme</keyword>
<protein>
    <recommendedName>
        <fullName evidence="8">Cytochrome P450 711A1</fullName>
    </recommendedName>
</protein>
<dbReference type="Proteomes" id="UP001231189">
    <property type="component" value="Unassembled WGS sequence"/>
</dbReference>
<dbReference type="InterPro" id="IPR002401">
    <property type="entry name" value="Cyt_P450_E_grp-I"/>
</dbReference>
<evidence type="ECO:0008006" key="8">
    <source>
        <dbReference type="Google" id="ProtNLM"/>
    </source>
</evidence>
<dbReference type="PRINTS" id="PR00385">
    <property type="entry name" value="P450"/>
</dbReference>
<proteinExistence type="inferred from homology"/>
<organism evidence="6 7">
    <name type="scientific">Lolium multiflorum</name>
    <name type="common">Italian ryegrass</name>
    <name type="synonym">Lolium perenne subsp. multiflorum</name>
    <dbReference type="NCBI Taxonomy" id="4521"/>
    <lineage>
        <taxon>Eukaryota</taxon>
        <taxon>Viridiplantae</taxon>
        <taxon>Streptophyta</taxon>
        <taxon>Embryophyta</taxon>
        <taxon>Tracheophyta</taxon>
        <taxon>Spermatophyta</taxon>
        <taxon>Magnoliopsida</taxon>
        <taxon>Liliopsida</taxon>
        <taxon>Poales</taxon>
        <taxon>Poaceae</taxon>
        <taxon>BOP clade</taxon>
        <taxon>Pooideae</taxon>
        <taxon>Poodae</taxon>
        <taxon>Poeae</taxon>
        <taxon>Poeae Chloroplast Group 2 (Poeae type)</taxon>
        <taxon>Loliodinae</taxon>
        <taxon>Loliinae</taxon>
        <taxon>Lolium</taxon>
    </lineage>
</organism>
<feature type="binding site" description="axial binding residue" evidence="3">
    <location>
        <position position="477"/>
    </location>
    <ligand>
        <name>heme</name>
        <dbReference type="ChEBI" id="CHEBI:30413"/>
    </ligand>
    <ligandPart>
        <name>Fe</name>
        <dbReference type="ChEBI" id="CHEBI:18248"/>
    </ligandPart>
</feature>
<evidence type="ECO:0000256" key="3">
    <source>
        <dbReference type="PIRSR" id="PIRSR602401-1"/>
    </source>
</evidence>
<dbReference type="GO" id="GO:0016705">
    <property type="term" value="F:oxidoreductase activity, acting on paired donors, with incorporation or reduction of molecular oxygen"/>
    <property type="evidence" value="ECO:0007669"/>
    <property type="project" value="InterPro"/>
</dbReference>
<keyword evidence="7" id="KW-1185">Reference proteome</keyword>
<evidence type="ECO:0000313" key="7">
    <source>
        <dbReference type="Proteomes" id="UP001231189"/>
    </source>
</evidence>
<evidence type="ECO:0000313" key="6">
    <source>
        <dbReference type="EMBL" id="KAK1604357.1"/>
    </source>
</evidence>
<sequence>MISKGVIGAAESLLSSSPSAVFFTIAAVAAGVFVVYLYEPSWRVRRVPGPLAFPLIGHLPLFAKHGPEIFQILAKRYGPIYRFHMGRQPLVMVASPELCREVGIKKFKSITNRSMPIPIRSSPIHHKGLFFSRDSRWQSMRNVLVPIYQPSHLASLTPDIQPYIARARGLLHHGEEITMSDLSLKLFNDTIGQVAFGVDFGLTKGAAGVLPSAPSPSQRPVADFIKKHFYATTEIKMDLSGSLSNVIGMLVPLFQEPLRQLLLHMPGSADQLLEDTNMALSSMLDNIVEERAAQPESERGKKNFLSVLLNARDSTEDLRKLFTPDYVSALTYEHLLAGSATTSFTLSSLVYLVAAHPDVEEKLLREIDEFGPKDTVPSVEELQNNFPYLEQVLKETMRFFTVSPLIAREACEDVEVGGYVLPKGTWLWLAPGVLAKDPKHFPNPDVFRPERFDPESEECKQRHPYAFIPFGIGPRACIGQKFSMQQLKLTVIHLYRKYVFRHSPSMETPLEFQFSIVVNFKHGVKLQVIERNR</sequence>
<dbReference type="InterPro" id="IPR017972">
    <property type="entry name" value="Cyt_P450_CS"/>
</dbReference>
<dbReference type="SUPFAM" id="SSF48264">
    <property type="entry name" value="Cytochrome P450"/>
    <property type="match status" value="1"/>
</dbReference>
<dbReference type="InterPro" id="IPR036396">
    <property type="entry name" value="Cyt_P450_sf"/>
</dbReference>
<keyword evidence="2 5" id="KW-1133">Transmembrane helix</keyword>
<feature type="transmembrane region" description="Helical" evidence="5">
    <location>
        <begin position="20"/>
        <end position="38"/>
    </location>
</feature>
<dbReference type="Pfam" id="PF00067">
    <property type="entry name" value="p450"/>
    <property type="match status" value="1"/>
</dbReference>
<keyword evidence="5" id="KW-0472">Membrane</keyword>
<comment type="cofactor">
    <cofactor evidence="3">
        <name>heme</name>
        <dbReference type="ChEBI" id="CHEBI:30413"/>
    </cofactor>
</comment>
<dbReference type="EMBL" id="JAUUTY010000007">
    <property type="protein sequence ID" value="KAK1604357.1"/>
    <property type="molecule type" value="Genomic_DNA"/>
</dbReference>
<dbReference type="PROSITE" id="PS00086">
    <property type="entry name" value="CYTOCHROME_P450"/>
    <property type="match status" value="1"/>
</dbReference>
<dbReference type="Gene3D" id="1.10.630.10">
    <property type="entry name" value="Cytochrome P450"/>
    <property type="match status" value="1"/>
</dbReference>
<evidence type="ECO:0000256" key="2">
    <source>
        <dbReference type="ARBA" id="ARBA00022989"/>
    </source>
</evidence>
<keyword evidence="3 4" id="KW-0479">Metal-binding</keyword>
<keyword evidence="4" id="KW-0503">Monooxygenase</keyword>
<reference evidence="6" key="1">
    <citation type="submission" date="2023-07" db="EMBL/GenBank/DDBJ databases">
        <title>A chromosome-level genome assembly of Lolium multiflorum.</title>
        <authorList>
            <person name="Chen Y."/>
            <person name="Copetti D."/>
            <person name="Kolliker R."/>
            <person name="Studer B."/>
        </authorList>
    </citation>
    <scope>NUCLEOTIDE SEQUENCE</scope>
    <source>
        <strain evidence="6">02402/16</strain>
        <tissue evidence="6">Leaf</tissue>
    </source>
</reference>
<evidence type="ECO:0000256" key="5">
    <source>
        <dbReference type="SAM" id="Phobius"/>
    </source>
</evidence>
<accession>A0AAD8QKZ1</accession>
<evidence type="ECO:0000256" key="4">
    <source>
        <dbReference type="RuleBase" id="RU000461"/>
    </source>
</evidence>
<keyword evidence="1 5" id="KW-0812">Transmembrane</keyword>